<dbReference type="STRING" id="77586.A0A0D9XCC7"/>
<evidence type="ECO:0000256" key="3">
    <source>
        <dbReference type="ARBA" id="ARBA00023125"/>
    </source>
</evidence>
<dbReference type="PROSITE" id="PS51032">
    <property type="entry name" value="AP2_ERF"/>
    <property type="match status" value="1"/>
</dbReference>
<dbReference type="EnsemblPlants" id="LPERR09G03520.2">
    <property type="protein sequence ID" value="LPERR09G03520.2"/>
    <property type="gene ID" value="LPERR09G03520"/>
</dbReference>
<dbReference type="eggNOG" id="ENOG502RZ0C">
    <property type="taxonomic scope" value="Eukaryota"/>
</dbReference>
<dbReference type="InterPro" id="IPR016177">
    <property type="entry name" value="DNA-bd_dom_sf"/>
</dbReference>
<comment type="subcellular location">
    <subcellularLocation>
        <location evidence="1">Nucleus</location>
    </subcellularLocation>
</comment>
<dbReference type="Pfam" id="PF00847">
    <property type="entry name" value="AP2"/>
    <property type="match status" value="1"/>
</dbReference>
<dbReference type="AlphaFoldDB" id="A0A0D9XCC7"/>
<protein>
    <recommendedName>
        <fullName evidence="6">AP2/ERF domain-containing protein</fullName>
    </recommendedName>
</protein>
<dbReference type="GO" id="GO:0003700">
    <property type="term" value="F:DNA-binding transcription factor activity"/>
    <property type="evidence" value="ECO:0007669"/>
    <property type="project" value="InterPro"/>
</dbReference>
<dbReference type="GO" id="GO:0005634">
    <property type="term" value="C:nucleus"/>
    <property type="evidence" value="ECO:0007669"/>
    <property type="project" value="UniProtKB-SubCell"/>
</dbReference>
<dbReference type="SUPFAM" id="SSF54171">
    <property type="entry name" value="DNA-binding domain"/>
    <property type="match status" value="1"/>
</dbReference>
<evidence type="ECO:0000256" key="5">
    <source>
        <dbReference type="ARBA" id="ARBA00023242"/>
    </source>
</evidence>
<dbReference type="SMART" id="SM00380">
    <property type="entry name" value="AP2"/>
    <property type="match status" value="1"/>
</dbReference>
<dbReference type="PRINTS" id="PR00367">
    <property type="entry name" value="ETHRSPELEMNT"/>
</dbReference>
<keyword evidence="4" id="KW-0804">Transcription</keyword>
<dbReference type="Gramene" id="LPERR09G03520.2">
    <property type="protein sequence ID" value="LPERR09G03520.2"/>
    <property type="gene ID" value="LPERR09G03520"/>
</dbReference>
<accession>A0A0D9XCC7</accession>
<dbReference type="InterPro" id="IPR036955">
    <property type="entry name" value="AP2/ERF_dom_sf"/>
</dbReference>
<reference evidence="7" key="3">
    <citation type="submission" date="2015-04" db="UniProtKB">
        <authorList>
            <consortium name="EnsemblPlants"/>
        </authorList>
    </citation>
    <scope>IDENTIFICATION</scope>
</reference>
<evidence type="ECO:0000256" key="2">
    <source>
        <dbReference type="ARBA" id="ARBA00023015"/>
    </source>
</evidence>
<feature type="domain" description="AP2/ERF" evidence="6">
    <location>
        <begin position="130"/>
        <end position="187"/>
    </location>
</feature>
<name>A0A0D9XCC7_9ORYZ</name>
<dbReference type="InterPro" id="IPR050913">
    <property type="entry name" value="AP2/ERF_ERF"/>
</dbReference>
<evidence type="ECO:0000259" key="6">
    <source>
        <dbReference type="PROSITE" id="PS51032"/>
    </source>
</evidence>
<dbReference type="Gene3D" id="3.30.730.10">
    <property type="entry name" value="AP2/ERF domain"/>
    <property type="match status" value="1"/>
</dbReference>
<dbReference type="InterPro" id="IPR001471">
    <property type="entry name" value="AP2/ERF_dom"/>
</dbReference>
<evidence type="ECO:0000256" key="4">
    <source>
        <dbReference type="ARBA" id="ARBA00023163"/>
    </source>
</evidence>
<evidence type="ECO:0000313" key="8">
    <source>
        <dbReference type="Proteomes" id="UP000032180"/>
    </source>
</evidence>
<dbReference type="PANTHER" id="PTHR31194">
    <property type="entry name" value="SHN SHINE , DNA BINDING / TRANSCRIPTION FACTOR"/>
    <property type="match status" value="1"/>
</dbReference>
<dbReference type="Proteomes" id="UP000032180">
    <property type="component" value="Chromosome 9"/>
</dbReference>
<dbReference type="CDD" id="cd00018">
    <property type="entry name" value="AP2"/>
    <property type="match status" value="1"/>
</dbReference>
<keyword evidence="8" id="KW-1185">Reference proteome</keyword>
<sequence length="367" mass="40836">MTNPSSPPKIAVDLCRLLCCCSMVLTSPRRHRIPLAPSSSELKLGRGAQERKNIPSESPVVMMVPSSQKIRIFCSDPDATDSDEDDQKDKRLIGEILIHMDSKTSKTVVKTHVQCGTKIAKDSDKEPTSKYRGVRRRSWGKWAAEIRDPLTRSRKWLGTFDSEAAAAAAYDRESEKFRAQLMAMKAQSSLSEGEDLSSSVTMSCVSSSQSCEQKTQAKPQVRKRVSVEINHEIVEQKIQAKPQSCRRVSVEINHEIVDEHLLNFSSIPKDKGIPVDAFLGRIDELPVSNYAGLADEIPPDDFTILADAFPISDFVGMTDELPGDDYIGLADISHLPLPTEDPKFDLDAELNWDGFDFDSLEKDLNLL</sequence>
<organism evidence="7 8">
    <name type="scientific">Leersia perrieri</name>
    <dbReference type="NCBI Taxonomy" id="77586"/>
    <lineage>
        <taxon>Eukaryota</taxon>
        <taxon>Viridiplantae</taxon>
        <taxon>Streptophyta</taxon>
        <taxon>Embryophyta</taxon>
        <taxon>Tracheophyta</taxon>
        <taxon>Spermatophyta</taxon>
        <taxon>Magnoliopsida</taxon>
        <taxon>Liliopsida</taxon>
        <taxon>Poales</taxon>
        <taxon>Poaceae</taxon>
        <taxon>BOP clade</taxon>
        <taxon>Oryzoideae</taxon>
        <taxon>Oryzeae</taxon>
        <taxon>Oryzinae</taxon>
        <taxon>Leersia</taxon>
    </lineage>
</organism>
<dbReference type="GO" id="GO:0003677">
    <property type="term" value="F:DNA binding"/>
    <property type="evidence" value="ECO:0007669"/>
    <property type="project" value="UniProtKB-KW"/>
</dbReference>
<proteinExistence type="predicted"/>
<evidence type="ECO:0000313" key="7">
    <source>
        <dbReference type="EnsemblPlants" id="LPERR09G03520.2"/>
    </source>
</evidence>
<reference evidence="7 8" key="1">
    <citation type="submission" date="2012-08" db="EMBL/GenBank/DDBJ databases">
        <title>Oryza genome evolution.</title>
        <authorList>
            <person name="Wing R.A."/>
        </authorList>
    </citation>
    <scope>NUCLEOTIDE SEQUENCE</scope>
</reference>
<reference evidence="8" key="2">
    <citation type="submission" date="2013-12" db="EMBL/GenBank/DDBJ databases">
        <authorList>
            <person name="Yu Y."/>
            <person name="Lee S."/>
            <person name="de Baynast K."/>
            <person name="Wissotski M."/>
            <person name="Liu L."/>
            <person name="Talag J."/>
            <person name="Goicoechea J."/>
            <person name="Angelova A."/>
            <person name="Jetty R."/>
            <person name="Kudrna D."/>
            <person name="Golser W."/>
            <person name="Rivera L."/>
            <person name="Zhang J."/>
            <person name="Wing R."/>
        </authorList>
    </citation>
    <scope>NUCLEOTIDE SEQUENCE</scope>
</reference>
<keyword evidence="3" id="KW-0238">DNA-binding</keyword>
<evidence type="ECO:0000256" key="1">
    <source>
        <dbReference type="ARBA" id="ARBA00004123"/>
    </source>
</evidence>
<keyword evidence="5" id="KW-0539">Nucleus</keyword>
<dbReference type="PANTHER" id="PTHR31194:SF140">
    <property type="entry name" value="ETHYLENE-RESPONSIVE TRANSCRIPTION FACTOR CRF2"/>
    <property type="match status" value="1"/>
</dbReference>
<keyword evidence="2" id="KW-0805">Transcription regulation</keyword>